<evidence type="ECO:0000256" key="11">
    <source>
        <dbReference type="PROSITE-ProRule" id="PRU00169"/>
    </source>
</evidence>
<keyword evidence="17" id="KW-0547">Nucleotide-binding</keyword>
<dbReference type="PROSITE" id="PS50110">
    <property type="entry name" value="RESPONSE_REGULATORY"/>
    <property type="match status" value="1"/>
</dbReference>
<organism evidence="17 18">
    <name type="scientific">Roseofilum halophilum BLCC-M91</name>
    <dbReference type="NCBI Taxonomy" id="3022259"/>
    <lineage>
        <taxon>Bacteria</taxon>
        <taxon>Bacillati</taxon>
        <taxon>Cyanobacteriota</taxon>
        <taxon>Cyanophyceae</taxon>
        <taxon>Desertifilales</taxon>
        <taxon>Desertifilaceae</taxon>
        <taxon>Roseofilum</taxon>
        <taxon>Roseofilum halophilum</taxon>
    </lineage>
</organism>
<dbReference type="CDD" id="cd17546">
    <property type="entry name" value="REC_hyHK_CKI1_RcsC-like"/>
    <property type="match status" value="1"/>
</dbReference>
<dbReference type="SMART" id="SM00388">
    <property type="entry name" value="HisKA"/>
    <property type="match status" value="1"/>
</dbReference>
<dbReference type="SUPFAM" id="SSF103190">
    <property type="entry name" value="Sensory domain-like"/>
    <property type="match status" value="1"/>
</dbReference>
<dbReference type="InterPro" id="IPR003594">
    <property type="entry name" value="HATPase_dom"/>
</dbReference>
<keyword evidence="9 13" id="KW-1133">Transmembrane helix</keyword>
<keyword evidence="17" id="KW-0067">ATP-binding</keyword>
<dbReference type="Pfam" id="PF02518">
    <property type="entry name" value="HATPase_c"/>
    <property type="match status" value="1"/>
</dbReference>
<dbReference type="RefSeq" id="WP_283764479.1">
    <property type="nucleotide sequence ID" value="NZ_JAQPOK010000155.1"/>
</dbReference>
<keyword evidence="6" id="KW-0808">Transferase</keyword>
<protein>
    <recommendedName>
        <fullName evidence="3">histidine kinase</fullName>
        <ecNumber evidence="3">2.7.13.3</ecNumber>
    </recommendedName>
</protein>
<dbReference type="Gene3D" id="3.30.450.20">
    <property type="entry name" value="PAS domain"/>
    <property type="match status" value="1"/>
</dbReference>
<evidence type="ECO:0000256" key="13">
    <source>
        <dbReference type="SAM" id="Phobius"/>
    </source>
</evidence>
<dbReference type="CDD" id="cd12914">
    <property type="entry name" value="PDC1_DGC_like"/>
    <property type="match status" value="1"/>
</dbReference>
<dbReference type="Gene3D" id="3.40.50.2300">
    <property type="match status" value="1"/>
</dbReference>
<dbReference type="Gene3D" id="1.10.287.130">
    <property type="match status" value="1"/>
</dbReference>
<dbReference type="SMART" id="SM00387">
    <property type="entry name" value="HATPase_c"/>
    <property type="match status" value="1"/>
</dbReference>
<evidence type="ECO:0000259" key="16">
    <source>
        <dbReference type="PROSITE" id="PS50885"/>
    </source>
</evidence>
<dbReference type="Gene3D" id="3.30.565.10">
    <property type="entry name" value="Histidine kinase-like ATPase, C-terminal domain"/>
    <property type="match status" value="1"/>
</dbReference>
<dbReference type="InterPro" id="IPR036890">
    <property type="entry name" value="HATPase_C_sf"/>
</dbReference>
<keyword evidence="8" id="KW-0418">Kinase</keyword>
<gene>
    <name evidence="17" type="ORF">PJF56_20155</name>
</gene>
<evidence type="ECO:0000256" key="7">
    <source>
        <dbReference type="ARBA" id="ARBA00022692"/>
    </source>
</evidence>
<keyword evidence="7 13" id="KW-0812">Transmembrane</keyword>
<dbReference type="InterPro" id="IPR003660">
    <property type="entry name" value="HAMP_dom"/>
</dbReference>
<evidence type="ECO:0000256" key="9">
    <source>
        <dbReference type="ARBA" id="ARBA00022989"/>
    </source>
</evidence>
<feature type="domain" description="HAMP" evidence="16">
    <location>
        <begin position="365"/>
        <end position="417"/>
    </location>
</feature>
<feature type="domain" description="Histidine kinase" evidence="14">
    <location>
        <begin position="450"/>
        <end position="673"/>
    </location>
</feature>
<keyword evidence="18" id="KW-1185">Reference proteome</keyword>
<dbReference type="Pfam" id="PF00672">
    <property type="entry name" value="HAMP"/>
    <property type="match status" value="1"/>
</dbReference>
<sequence>MKAPPGNIGSRIERFFYQYSLRHQLLGVFCFIALTPLAGFAWWNYTSTRTALIASANQSLNAAASQTAATLDAFMRINLTVIFTEAQQEILAAYLQATPSPAETLKEQALNTLNSLIAKDKVFLVSSALLDTEGKNLLDTQSSQMGRDESNRDYFQIALETGEPFVSNVEFSEVDGQPYLYFSQSIRDRQTGEVVGVLRSQYSAAKLQYLILESNNLAGSFSFPILLDEYNLRLAQGYRDDGSLPQEILFRFLAPVEPETLEQLQETSRLPASLPEESATQLTEFDKLAADFNPDRPDFSTILSQQQQIEYAGAIQLSQIQPWKIAYLRPKSVFLQPIDIQTRHNLLLGLGTTLAALGVGFGMANVIASPIQRLTETAKQIAEGNLSARADMESRSEIGQLARAFNTMTAQLRSAIDTLEEKVQERTLELEVAKEAADNANQAKSEFLANMSHELRTPLNGVLGYAQILGRSKTLSDADSKGVNIIHQCGSHLLTLINDVLDLSKIEARKLELNPTAIHLPSILQSVVEMCRIKAEQKGINFIYQPSSRLPEGVKADEKRLRQVLINLLGNAIKFTDRGAVTLRIDVLDESETSVTLLFQAIDTGVGIAETDLSKLFQAFEQVGDRHKQSEGTGLGLAISQQIVGLMGSTIEVTSQFGKGSEFSFSVCFPLALDWAEQQIGWEGSDNARHPRRDRIIGYQGEPRTILVVDDRWENRTVVSNLLAPLGLKTVEAENGCEGLEKLREAQIDLVVTDLVMPVMDGFEFLHQIRSSQDLQHHQVIVSSASVTQMDRYQAIDVGGNYFIGKPINGRELLSAIGECLDLRWIYEEQENTDVAPGKSSQMVLPAPAILTTLLDLAQQDRVKDLCESLEELARNDSTYIPFAQPLLDLANQFATEEIEDILQQYLSEGGSHGQ</sequence>
<dbReference type="EMBL" id="JAQPOK010000155">
    <property type="protein sequence ID" value="MDJ1181178.1"/>
    <property type="molecule type" value="Genomic_DNA"/>
</dbReference>
<dbReference type="SUPFAM" id="SSF47384">
    <property type="entry name" value="Homodimeric domain of signal transducing histidine kinase"/>
    <property type="match status" value="1"/>
</dbReference>
<keyword evidence="5 11" id="KW-0597">Phosphoprotein</keyword>
<dbReference type="GO" id="GO:0005524">
    <property type="term" value="F:ATP binding"/>
    <property type="evidence" value="ECO:0007669"/>
    <property type="project" value="UniProtKB-KW"/>
</dbReference>
<dbReference type="CDD" id="cd06225">
    <property type="entry name" value="HAMP"/>
    <property type="match status" value="1"/>
</dbReference>
<evidence type="ECO:0000256" key="10">
    <source>
        <dbReference type="ARBA" id="ARBA00023012"/>
    </source>
</evidence>
<accession>A0ABT7BSB1</accession>
<dbReference type="SMART" id="SM00448">
    <property type="entry name" value="REC"/>
    <property type="match status" value="1"/>
</dbReference>
<evidence type="ECO:0000256" key="3">
    <source>
        <dbReference type="ARBA" id="ARBA00012438"/>
    </source>
</evidence>
<comment type="caution">
    <text evidence="17">The sequence shown here is derived from an EMBL/GenBank/DDBJ whole genome shotgun (WGS) entry which is preliminary data.</text>
</comment>
<dbReference type="InterPro" id="IPR029151">
    <property type="entry name" value="Sensor-like_sf"/>
</dbReference>
<dbReference type="InterPro" id="IPR004358">
    <property type="entry name" value="Sig_transdc_His_kin-like_C"/>
</dbReference>
<dbReference type="CDD" id="cd00082">
    <property type="entry name" value="HisKA"/>
    <property type="match status" value="1"/>
</dbReference>
<evidence type="ECO:0000313" key="17">
    <source>
        <dbReference type="EMBL" id="MDJ1181178.1"/>
    </source>
</evidence>
<dbReference type="InterPro" id="IPR001789">
    <property type="entry name" value="Sig_transdc_resp-reg_receiver"/>
</dbReference>
<dbReference type="SMART" id="SM00304">
    <property type="entry name" value="HAMP"/>
    <property type="match status" value="1"/>
</dbReference>
<feature type="modified residue" description="4-aspartylphosphate" evidence="11">
    <location>
        <position position="754"/>
    </location>
</feature>
<dbReference type="InterPro" id="IPR003661">
    <property type="entry name" value="HisK_dim/P_dom"/>
</dbReference>
<dbReference type="InterPro" id="IPR011006">
    <property type="entry name" value="CheY-like_superfamily"/>
</dbReference>
<keyword evidence="12" id="KW-0175">Coiled coil</keyword>
<dbReference type="InterPro" id="IPR036097">
    <property type="entry name" value="HisK_dim/P_sf"/>
</dbReference>
<dbReference type="Pfam" id="PF00072">
    <property type="entry name" value="Response_reg"/>
    <property type="match status" value="1"/>
</dbReference>
<evidence type="ECO:0000259" key="14">
    <source>
        <dbReference type="PROSITE" id="PS50109"/>
    </source>
</evidence>
<dbReference type="PANTHER" id="PTHR45339:SF1">
    <property type="entry name" value="HYBRID SIGNAL TRANSDUCTION HISTIDINE KINASE J"/>
    <property type="match status" value="1"/>
</dbReference>
<evidence type="ECO:0000256" key="2">
    <source>
        <dbReference type="ARBA" id="ARBA00004651"/>
    </source>
</evidence>
<reference evidence="17 18" key="1">
    <citation type="submission" date="2023-01" db="EMBL/GenBank/DDBJ databases">
        <title>Novel diversity within Roseofilum (Cyanobacteria; Desertifilaceae) from marine benthic mats with descriptions of four novel species.</title>
        <authorList>
            <person name="Wang Y."/>
            <person name="Berthold D.E."/>
            <person name="Hu J."/>
            <person name="Lefler F.W."/>
            <person name="Laughinghouse H.D. IV."/>
        </authorList>
    </citation>
    <scope>NUCLEOTIDE SEQUENCE [LARGE SCALE GENOMIC DNA]</scope>
    <source>
        <strain evidence="17 18">BLCC-M91</strain>
    </source>
</reference>
<dbReference type="CDD" id="cd16922">
    <property type="entry name" value="HATPase_EvgS-ArcB-TorS-like"/>
    <property type="match status" value="1"/>
</dbReference>
<dbReference type="Gene3D" id="6.10.340.10">
    <property type="match status" value="1"/>
</dbReference>
<evidence type="ECO:0000313" key="18">
    <source>
        <dbReference type="Proteomes" id="UP001231370"/>
    </source>
</evidence>
<name>A0ABT7BSB1_9CYAN</name>
<keyword evidence="13" id="KW-0472">Membrane</keyword>
<evidence type="ECO:0000256" key="5">
    <source>
        <dbReference type="ARBA" id="ARBA00022553"/>
    </source>
</evidence>
<evidence type="ECO:0000256" key="6">
    <source>
        <dbReference type="ARBA" id="ARBA00022679"/>
    </source>
</evidence>
<dbReference type="SUPFAM" id="SSF52172">
    <property type="entry name" value="CheY-like"/>
    <property type="match status" value="1"/>
</dbReference>
<dbReference type="Proteomes" id="UP001231370">
    <property type="component" value="Unassembled WGS sequence"/>
</dbReference>
<dbReference type="InterPro" id="IPR005467">
    <property type="entry name" value="His_kinase_dom"/>
</dbReference>
<evidence type="ECO:0000256" key="12">
    <source>
        <dbReference type="SAM" id="Coils"/>
    </source>
</evidence>
<feature type="transmembrane region" description="Helical" evidence="13">
    <location>
        <begin position="21"/>
        <end position="43"/>
    </location>
</feature>
<evidence type="ECO:0000256" key="4">
    <source>
        <dbReference type="ARBA" id="ARBA00022475"/>
    </source>
</evidence>
<evidence type="ECO:0000256" key="1">
    <source>
        <dbReference type="ARBA" id="ARBA00000085"/>
    </source>
</evidence>
<keyword evidence="10" id="KW-0902">Two-component regulatory system</keyword>
<dbReference type="Pfam" id="PF00512">
    <property type="entry name" value="HisKA"/>
    <property type="match status" value="1"/>
</dbReference>
<proteinExistence type="predicted"/>
<comment type="subcellular location">
    <subcellularLocation>
        <location evidence="2">Cell membrane</location>
        <topology evidence="2">Multi-pass membrane protein</topology>
    </subcellularLocation>
</comment>
<evidence type="ECO:0000256" key="8">
    <source>
        <dbReference type="ARBA" id="ARBA00022777"/>
    </source>
</evidence>
<dbReference type="PANTHER" id="PTHR45339">
    <property type="entry name" value="HYBRID SIGNAL TRANSDUCTION HISTIDINE KINASE J"/>
    <property type="match status" value="1"/>
</dbReference>
<feature type="domain" description="Response regulatory" evidence="15">
    <location>
        <begin position="705"/>
        <end position="821"/>
    </location>
</feature>
<comment type="catalytic activity">
    <reaction evidence="1">
        <text>ATP + protein L-histidine = ADP + protein N-phospho-L-histidine.</text>
        <dbReference type="EC" id="2.7.13.3"/>
    </reaction>
</comment>
<keyword evidence="4" id="KW-1003">Cell membrane</keyword>
<dbReference type="SUPFAM" id="SSF55874">
    <property type="entry name" value="ATPase domain of HSP90 chaperone/DNA topoisomerase II/histidine kinase"/>
    <property type="match status" value="1"/>
</dbReference>
<dbReference type="EC" id="2.7.13.3" evidence="3"/>
<dbReference type="PRINTS" id="PR00344">
    <property type="entry name" value="BCTRLSENSOR"/>
</dbReference>
<dbReference type="SUPFAM" id="SSF158472">
    <property type="entry name" value="HAMP domain-like"/>
    <property type="match status" value="1"/>
</dbReference>
<feature type="coiled-coil region" evidence="12">
    <location>
        <begin position="416"/>
        <end position="450"/>
    </location>
</feature>
<dbReference type="PROSITE" id="PS50885">
    <property type="entry name" value="HAMP"/>
    <property type="match status" value="1"/>
</dbReference>
<dbReference type="PROSITE" id="PS50109">
    <property type="entry name" value="HIS_KIN"/>
    <property type="match status" value="1"/>
</dbReference>
<evidence type="ECO:0000259" key="15">
    <source>
        <dbReference type="PROSITE" id="PS50110"/>
    </source>
</evidence>